<dbReference type="EnsemblMetazoa" id="AMIN014840-RA">
    <property type="protein sequence ID" value="AMIN014840-PA"/>
    <property type="gene ID" value="AMIN014840"/>
</dbReference>
<accession>A0A182WQB4</accession>
<keyword evidence="2" id="KW-1185">Reference proteome</keyword>
<proteinExistence type="predicted"/>
<evidence type="ECO:0000313" key="1">
    <source>
        <dbReference type="EnsemblMetazoa" id="AMIN014840-PA"/>
    </source>
</evidence>
<dbReference type="VEuPathDB" id="VectorBase:AMIN014840"/>
<reference evidence="1" key="2">
    <citation type="submission" date="2020-05" db="UniProtKB">
        <authorList>
            <consortium name="EnsemblMetazoa"/>
        </authorList>
    </citation>
    <scope>IDENTIFICATION</scope>
    <source>
        <strain evidence="1">MINIMUS1</strain>
    </source>
</reference>
<protein>
    <submittedName>
        <fullName evidence="1">Uncharacterized protein</fullName>
    </submittedName>
</protein>
<dbReference type="AlphaFoldDB" id="A0A182WQB4"/>
<evidence type="ECO:0000313" key="2">
    <source>
        <dbReference type="Proteomes" id="UP000075920"/>
    </source>
</evidence>
<name>A0A182WQB4_9DIPT</name>
<reference evidence="2" key="1">
    <citation type="submission" date="2013-03" db="EMBL/GenBank/DDBJ databases">
        <title>The Genome Sequence of Anopheles minimus MINIMUS1.</title>
        <authorList>
            <consortium name="The Broad Institute Genomics Platform"/>
            <person name="Neafsey D.E."/>
            <person name="Walton C."/>
            <person name="Walker B."/>
            <person name="Young S.K."/>
            <person name="Zeng Q."/>
            <person name="Gargeya S."/>
            <person name="Fitzgerald M."/>
            <person name="Haas B."/>
            <person name="Abouelleil A."/>
            <person name="Allen A.W."/>
            <person name="Alvarado L."/>
            <person name="Arachchi H.M."/>
            <person name="Berlin A.M."/>
            <person name="Chapman S.B."/>
            <person name="Gainer-Dewar J."/>
            <person name="Goldberg J."/>
            <person name="Griggs A."/>
            <person name="Gujja S."/>
            <person name="Hansen M."/>
            <person name="Howarth C."/>
            <person name="Imamovic A."/>
            <person name="Ireland A."/>
            <person name="Larimer J."/>
            <person name="McCowan C."/>
            <person name="Murphy C."/>
            <person name="Pearson M."/>
            <person name="Poon T.W."/>
            <person name="Priest M."/>
            <person name="Roberts A."/>
            <person name="Saif S."/>
            <person name="Shea T."/>
            <person name="Sisk P."/>
            <person name="Sykes S."/>
            <person name="Wortman J."/>
            <person name="Nusbaum C."/>
            <person name="Birren B."/>
        </authorList>
    </citation>
    <scope>NUCLEOTIDE SEQUENCE [LARGE SCALE GENOMIC DNA]</scope>
    <source>
        <strain evidence="2">MINIMUS1</strain>
    </source>
</reference>
<sequence length="52" mass="5812">MVLCRASAVLRRTPSLRHTGQKLRSTRVHRSYACGLTAALGEPLPNHTKDKR</sequence>
<dbReference type="Proteomes" id="UP000075920">
    <property type="component" value="Unassembled WGS sequence"/>
</dbReference>
<organism evidence="1 2">
    <name type="scientific">Anopheles minimus</name>
    <dbReference type="NCBI Taxonomy" id="112268"/>
    <lineage>
        <taxon>Eukaryota</taxon>
        <taxon>Metazoa</taxon>
        <taxon>Ecdysozoa</taxon>
        <taxon>Arthropoda</taxon>
        <taxon>Hexapoda</taxon>
        <taxon>Insecta</taxon>
        <taxon>Pterygota</taxon>
        <taxon>Neoptera</taxon>
        <taxon>Endopterygota</taxon>
        <taxon>Diptera</taxon>
        <taxon>Nematocera</taxon>
        <taxon>Culicoidea</taxon>
        <taxon>Culicidae</taxon>
        <taxon>Anophelinae</taxon>
        <taxon>Anopheles</taxon>
    </lineage>
</organism>